<evidence type="ECO:0000313" key="2">
    <source>
        <dbReference type="Proteomes" id="UP000320239"/>
    </source>
</evidence>
<organism evidence="1 2">
    <name type="scientific">Actinoplanes teichomyceticus</name>
    <dbReference type="NCBI Taxonomy" id="1867"/>
    <lineage>
        <taxon>Bacteria</taxon>
        <taxon>Bacillati</taxon>
        <taxon>Actinomycetota</taxon>
        <taxon>Actinomycetes</taxon>
        <taxon>Micromonosporales</taxon>
        <taxon>Micromonosporaceae</taxon>
        <taxon>Actinoplanes</taxon>
    </lineage>
</organism>
<dbReference type="Proteomes" id="UP000320239">
    <property type="component" value="Unassembled WGS sequence"/>
</dbReference>
<reference evidence="1 2" key="1">
    <citation type="submission" date="2019-06" db="EMBL/GenBank/DDBJ databases">
        <title>Sequencing the genomes of 1000 actinobacteria strains.</title>
        <authorList>
            <person name="Klenk H.-P."/>
        </authorList>
    </citation>
    <scope>NUCLEOTIDE SEQUENCE [LARGE SCALE GENOMIC DNA]</scope>
    <source>
        <strain evidence="1 2">DSM 43866</strain>
    </source>
</reference>
<gene>
    <name evidence="1" type="ORF">FHX34_1011278</name>
</gene>
<protein>
    <submittedName>
        <fullName evidence="1">Uncharacterized protein</fullName>
    </submittedName>
</protein>
<name>A0A561WR08_ACTTI</name>
<comment type="caution">
    <text evidence="1">The sequence shown here is derived from an EMBL/GenBank/DDBJ whole genome shotgun (WGS) entry which is preliminary data.</text>
</comment>
<dbReference type="EMBL" id="VIWY01000001">
    <property type="protein sequence ID" value="TWG26297.1"/>
    <property type="molecule type" value="Genomic_DNA"/>
</dbReference>
<evidence type="ECO:0000313" key="1">
    <source>
        <dbReference type="EMBL" id="TWG26297.1"/>
    </source>
</evidence>
<dbReference type="AlphaFoldDB" id="A0A561WR08"/>
<dbReference type="RefSeq" id="WP_262384556.1">
    <property type="nucleotide sequence ID" value="NZ_BOMX01000028.1"/>
</dbReference>
<accession>A0A561WR08</accession>
<sequence length="43" mass="4317">MKRNVFLAILGAGVLLALIPGVSGSEAPVAKRASMMVTCGSCP</sequence>
<keyword evidence="2" id="KW-1185">Reference proteome</keyword>
<proteinExistence type="predicted"/>